<dbReference type="AlphaFoldDB" id="A0A1M5S161"/>
<keyword evidence="2" id="KW-1185">Reference proteome</keyword>
<dbReference type="STRING" id="947013.SAMN04488109_3691"/>
<sequence>MKSKLSFVVVVALLAACHGGKEQSSETSSEGGPQPGCYAFHEGGSSIELQLEVTGDAVSGSLLYSLAEKDKNTGTIKGTVKGNTVDAYYTFSSEGKTSVREVIFQWVDNSLVEGIGEHIERNDTSLYADKKKVTFTDSKVALTKCK</sequence>
<organism evidence="1 2">
    <name type="scientific">Chryseolinea serpens</name>
    <dbReference type="NCBI Taxonomy" id="947013"/>
    <lineage>
        <taxon>Bacteria</taxon>
        <taxon>Pseudomonadati</taxon>
        <taxon>Bacteroidota</taxon>
        <taxon>Cytophagia</taxon>
        <taxon>Cytophagales</taxon>
        <taxon>Fulvivirgaceae</taxon>
        <taxon>Chryseolinea</taxon>
    </lineage>
</organism>
<dbReference type="EMBL" id="FQWQ01000002">
    <property type="protein sequence ID" value="SHH32151.1"/>
    <property type="molecule type" value="Genomic_DNA"/>
</dbReference>
<name>A0A1M5S161_9BACT</name>
<evidence type="ECO:0008006" key="3">
    <source>
        <dbReference type="Google" id="ProtNLM"/>
    </source>
</evidence>
<evidence type="ECO:0000313" key="1">
    <source>
        <dbReference type="EMBL" id="SHH32151.1"/>
    </source>
</evidence>
<protein>
    <recommendedName>
        <fullName evidence="3">Lipoprotein</fullName>
    </recommendedName>
</protein>
<reference evidence="1 2" key="1">
    <citation type="submission" date="2016-11" db="EMBL/GenBank/DDBJ databases">
        <authorList>
            <person name="Jaros S."/>
            <person name="Januszkiewicz K."/>
            <person name="Wedrychowicz H."/>
        </authorList>
    </citation>
    <scope>NUCLEOTIDE SEQUENCE [LARGE SCALE GENOMIC DNA]</scope>
    <source>
        <strain evidence="1 2">DSM 24574</strain>
    </source>
</reference>
<dbReference type="PROSITE" id="PS51257">
    <property type="entry name" value="PROKAR_LIPOPROTEIN"/>
    <property type="match status" value="1"/>
</dbReference>
<evidence type="ECO:0000313" key="2">
    <source>
        <dbReference type="Proteomes" id="UP000184212"/>
    </source>
</evidence>
<proteinExistence type="predicted"/>
<dbReference type="OrthoDB" id="794403at2"/>
<accession>A0A1M5S161</accession>
<dbReference type="Proteomes" id="UP000184212">
    <property type="component" value="Unassembled WGS sequence"/>
</dbReference>
<dbReference type="RefSeq" id="WP_073136746.1">
    <property type="nucleotide sequence ID" value="NZ_FQWQ01000002.1"/>
</dbReference>
<gene>
    <name evidence="1" type="ORF">SAMN04488109_3691</name>
</gene>